<dbReference type="EMBL" id="AP013067">
    <property type="protein sequence ID" value="BAN36918.1"/>
    <property type="molecule type" value="Genomic_DNA"/>
</dbReference>
<dbReference type="InterPro" id="IPR036097">
    <property type="entry name" value="HisK_dim/P_sf"/>
</dbReference>
<keyword evidence="5" id="KW-0808">Transferase</keyword>
<comment type="subcellular location">
    <subcellularLocation>
        <location evidence="2">Membrane</location>
    </subcellularLocation>
</comment>
<proteinExistence type="predicted"/>
<organism evidence="13 14">
    <name type="scientific">Sulfuricella denitrificans (strain DSM 22764 / NBRC 105220 / skB26)</name>
    <dbReference type="NCBI Taxonomy" id="1163617"/>
    <lineage>
        <taxon>Bacteria</taxon>
        <taxon>Pseudomonadati</taxon>
        <taxon>Pseudomonadota</taxon>
        <taxon>Betaproteobacteria</taxon>
        <taxon>Nitrosomonadales</taxon>
        <taxon>Sulfuricellaceae</taxon>
        <taxon>Sulfuricella</taxon>
    </lineage>
</organism>
<keyword evidence="8" id="KW-0067">ATP-binding</keyword>
<dbReference type="SUPFAM" id="SSF47384">
    <property type="entry name" value="Homodimeric domain of signal transducing histidine kinase"/>
    <property type="match status" value="1"/>
</dbReference>
<evidence type="ECO:0000313" key="13">
    <source>
        <dbReference type="EMBL" id="BAN36918.1"/>
    </source>
</evidence>
<evidence type="ECO:0000256" key="7">
    <source>
        <dbReference type="ARBA" id="ARBA00022777"/>
    </source>
</evidence>
<dbReference type="AlphaFoldDB" id="S6AE47"/>
<keyword evidence="14" id="KW-1185">Reference proteome</keyword>
<evidence type="ECO:0000259" key="12">
    <source>
        <dbReference type="PROSITE" id="PS50885"/>
    </source>
</evidence>
<keyword evidence="10" id="KW-1133">Transmembrane helix</keyword>
<dbReference type="SMART" id="SM00304">
    <property type="entry name" value="HAMP"/>
    <property type="match status" value="1"/>
</dbReference>
<dbReference type="OrthoDB" id="2521613at2"/>
<accession>S6AE47</accession>
<dbReference type="SMART" id="SM00388">
    <property type="entry name" value="HisKA"/>
    <property type="match status" value="1"/>
</dbReference>
<evidence type="ECO:0000256" key="9">
    <source>
        <dbReference type="ARBA" id="ARBA00023012"/>
    </source>
</evidence>
<reference evidence="13 14" key="1">
    <citation type="journal article" date="2012" name="Appl. Environ. Microbiol.">
        <title>Draft genome sequence of a psychrotolerant sulfur-oxidizing bacterium, Sulfuricella denitrificans skB26, and proteomic insights into cold adaptation.</title>
        <authorList>
            <person name="Watanabe T."/>
            <person name="Kojima H."/>
            <person name="Fukui M."/>
        </authorList>
    </citation>
    <scope>NUCLEOTIDE SEQUENCE [LARGE SCALE GENOMIC DNA]</scope>
    <source>
        <strain evidence="14">skB26</strain>
        <plasmid evidence="13 14">pSCD</plasmid>
    </source>
</reference>
<dbReference type="PANTHER" id="PTHR43065">
    <property type="entry name" value="SENSOR HISTIDINE KINASE"/>
    <property type="match status" value="1"/>
</dbReference>
<feature type="transmembrane region" description="Helical" evidence="10">
    <location>
        <begin position="183"/>
        <end position="205"/>
    </location>
</feature>
<dbReference type="Proteomes" id="UP000015559">
    <property type="component" value="Plasmid pSCD"/>
</dbReference>
<dbReference type="GO" id="GO:0000155">
    <property type="term" value="F:phosphorelay sensor kinase activity"/>
    <property type="evidence" value="ECO:0007669"/>
    <property type="project" value="InterPro"/>
</dbReference>
<dbReference type="Gene3D" id="6.10.340.10">
    <property type="match status" value="1"/>
</dbReference>
<geneLocation type="plasmid" evidence="13 14">
    <name>pSCD</name>
</geneLocation>
<dbReference type="InterPro" id="IPR005467">
    <property type="entry name" value="His_kinase_dom"/>
</dbReference>
<evidence type="ECO:0000259" key="11">
    <source>
        <dbReference type="PROSITE" id="PS50109"/>
    </source>
</evidence>
<keyword evidence="6" id="KW-0547">Nucleotide-binding</keyword>
<evidence type="ECO:0000313" key="14">
    <source>
        <dbReference type="Proteomes" id="UP000015559"/>
    </source>
</evidence>
<dbReference type="GO" id="GO:0016020">
    <property type="term" value="C:membrane"/>
    <property type="evidence" value="ECO:0007669"/>
    <property type="project" value="UniProtKB-SubCell"/>
</dbReference>
<comment type="catalytic activity">
    <reaction evidence="1">
        <text>ATP + protein L-histidine = ADP + protein N-phospho-L-histidine.</text>
        <dbReference type="EC" id="2.7.13.3"/>
    </reaction>
</comment>
<feature type="transmembrane region" description="Helical" evidence="10">
    <location>
        <begin position="14"/>
        <end position="35"/>
    </location>
</feature>
<dbReference type="SUPFAM" id="SSF55874">
    <property type="entry name" value="ATPase domain of HSP90 chaperone/DNA topoisomerase II/histidine kinase"/>
    <property type="match status" value="1"/>
</dbReference>
<dbReference type="InterPro" id="IPR003594">
    <property type="entry name" value="HATPase_dom"/>
</dbReference>
<evidence type="ECO:0000256" key="1">
    <source>
        <dbReference type="ARBA" id="ARBA00000085"/>
    </source>
</evidence>
<dbReference type="RefSeq" id="WP_009207747.1">
    <property type="nucleotide sequence ID" value="NC_022358.1"/>
</dbReference>
<feature type="domain" description="Histidine kinase" evidence="11">
    <location>
        <begin position="281"/>
        <end position="482"/>
    </location>
</feature>
<dbReference type="InterPro" id="IPR004358">
    <property type="entry name" value="Sig_transdc_His_kin-like_C"/>
</dbReference>
<protein>
    <recommendedName>
        <fullName evidence="3">histidine kinase</fullName>
        <ecNumber evidence="3">2.7.13.3</ecNumber>
    </recommendedName>
</protein>
<evidence type="ECO:0000256" key="8">
    <source>
        <dbReference type="ARBA" id="ARBA00022840"/>
    </source>
</evidence>
<sequence>MIKSLFNLSFRAKIPLWGSLLILVTAGLVGLTLMFRAYDDLRQDVLISADSLGRTLSNTLFPAMLHDDVWRAFEIINAPFHGATPENPVQASALILLDNQERVYVSTLPETYPTLADFHRFGPHYAELAEKLKDVKEETTQSFEIEGSDQIFVAAPISDGGKRLGTLLILYSKTVSVPRFRATALRAGSITLLVLVVLLPINWYWGRRMAVPLVQLSSRMGEIGTRIPDALDSDAYAYQDELGQLFIAFAEMVEELRESERMKNEMVQSQRLAAVGSLAAGIAHEVNNPLCGMLTAVDTLKHRPDIDPRVMKTIGMLERGLIQISDTVRALLVEARAQSRPLAPNDIEDVRTLLQPQTQKKNLRLEWRNELTGEVALPATDVRQILINLLLNAIQAAPEGGYVESAISPLAGELVISIANDGKPLTDEQMTHLFEPFATTKESGHGLGLWVTYQIVQQLGGSIAAENAPGTIRFTVRLPLERLS</sequence>
<feature type="domain" description="HAMP" evidence="12">
    <location>
        <begin position="207"/>
        <end position="261"/>
    </location>
</feature>
<dbReference type="SMART" id="SM00387">
    <property type="entry name" value="HATPase_c"/>
    <property type="match status" value="1"/>
</dbReference>
<evidence type="ECO:0000256" key="3">
    <source>
        <dbReference type="ARBA" id="ARBA00012438"/>
    </source>
</evidence>
<keyword evidence="9" id="KW-0902">Two-component regulatory system</keyword>
<dbReference type="InterPro" id="IPR003661">
    <property type="entry name" value="HisK_dim/P_dom"/>
</dbReference>
<dbReference type="InterPro" id="IPR003660">
    <property type="entry name" value="HAMP_dom"/>
</dbReference>
<name>S6AE47_SULDS</name>
<dbReference type="PANTHER" id="PTHR43065:SF10">
    <property type="entry name" value="PEROXIDE STRESS-ACTIVATED HISTIDINE KINASE MAK3"/>
    <property type="match status" value="1"/>
</dbReference>
<dbReference type="HOGENOM" id="CLU_000445_89_29_4"/>
<dbReference type="PRINTS" id="PR00344">
    <property type="entry name" value="BCTRLSENSOR"/>
</dbReference>
<keyword evidence="4" id="KW-0597">Phosphoprotein</keyword>
<keyword evidence="7 13" id="KW-0418">Kinase</keyword>
<dbReference type="EC" id="2.7.13.3" evidence="3"/>
<dbReference type="Gene3D" id="1.10.287.130">
    <property type="match status" value="1"/>
</dbReference>
<dbReference type="KEGG" id="sdr:SCD_n03119"/>
<dbReference type="Pfam" id="PF02518">
    <property type="entry name" value="HATPase_c"/>
    <property type="match status" value="1"/>
</dbReference>
<dbReference type="InterPro" id="IPR036890">
    <property type="entry name" value="HATPase_C_sf"/>
</dbReference>
<dbReference type="Gene3D" id="3.30.565.10">
    <property type="entry name" value="Histidine kinase-like ATPase, C-terminal domain"/>
    <property type="match status" value="1"/>
</dbReference>
<evidence type="ECO:0000256" key="6">
    <source>
        <dbReference type="ARBA" id="ARBA00022741"/>
    </source>
</evidence>
<evidence type="ECO:0000256" key="2">
    <source>
        <dbReference type="ARBA" id="ARBA00004370"/>
    </source>
</evidence>
<evidence type="ECO:0000256" key="5">
    <source>
        <dbReference type="ARBA" id="ARBA00022679"/>
    </source>
</evidence>
<keyword evidence="10" id="KW-0472">Membrane</keyword>
<dbReference type="PROSITE" id="PS50109">
    <property type="entry name" value="HIS_KIN"/>
    <property type="match status" value="1"/>
</dbReference>
<keyword evidence="10" id="KW-0812">Transmembrane</keyword>
<dbReference type="PROSITE" id="PS50885">
    <property type="entry name" value="HAMP"/>
    <property type="match status" value="1"/>
</dbReference>
<evidence type="ECO:0000256" key="10">
    <source>
        <dbReference type="SAM" id="Phobius"/>
    </source>
</evidence>
<gene>
    <name evidence="13" type="primary">arxS</name>
    <name evidence="13" type="ORF">SCD_n03119</name>
</gene>
<keyword evidence="13" id="KW-0614">Plasmid</keyword>
<dbReference type="GO" id="GO:0005524">
    <property type="term" value="F:ATP binding"/>
    <property type="evidence" value="ECO:0007669"/>
    <property type="project" value="UniProtKB-KW"/>
</dbReference>
<evidence type="ECO:0000256" key="4">
    <source>
        <dbReference type="ARBA" id="ARBA00022553"/>
    </source>
</evidence>
<dbReference type="CDD" id="cd00082">
    <property type="entry name" value="HisKA"/>
    <property type="match status" value="1"/>
</dbReference>